<evidence type="ECO:0000256" key="5">
    <source>
        <dbReference type="ARBA" id="ARBA00023136"/>
    </source>
</evidence>
<proteinExistence type="predicted"/>
<gene>
    <name evidence="9" type="ORF">JS528_10750</name>
</gene>
<evidence type="ECO:0000313" key="9">
    <source>
        <dbReference type="EMBL" id="MBT1173802.1"/>
    </source>
</evidence>
<dbReference type="Pfam" id="PF01545">
    <property type="entry name" value="Cation_efflux"/>
    <property type="match status" value="1"/>
</dbReference>
<evidence type="ECO:0000256" key="1">
    <source>
        <dbReference type="ARBA" id="ARBA00004141"/>
    </source>
</evidence>
<dbReference type="SUPFAM" id="SSF161111">
    <property type="entry name" value="Cation efflux protein transmembrane domain-like"/>
    <property type="match status" value="1"/>
</dbReference>
<dbReference type="Proteomes" id="UP000773064">
    <property type="component" value="Unassembled WGS sequence"/>
</dbReference>
<feature type="domain" description="Cation efflux protein transmembrane" evidence="8">
    <location>
        <begin position="64"/>
        <end position="272"/>
    </location>
</feature>
<feature type="transmembrane region" description="Helical" evidence="7">
    <location>
        <begin position="131"/>
        <end position="149"/>
    </location>
</feature>
<comment type="caution">
    <text evidence="9">The sequence shown here is derived from an EMBL/GenBank/DDBJ whole genome shotgun (WGS) entry which is preliminary data.</text>
</comment>
<dbReference type="Gene3D" id="1.20.1510.10">
    <property type="entry name" value="Cation efflux protein transmembrane domain"/>
    <property type="match status" value="1"/>
</dbReference>
<feature type="transmembrane region" description="Helical" evidence="7">
    <location>
        <begin position="90"/>
        <end position="110"/>
    </location>
</feature>
<sequence>MTDTNTIGVTDIAARTPAGRILGRIARRIAPVPGDREEPSGRGPSPVSDPSGTVNHKQVERRALTVGIVVNALQVAAGMAVFFMTGLKAMFLDFSFTAISVLSGLVAVYLSTRTVRTTERFPNGLFALEPIYAIAKAIFTLSLLLYSLIDVSQVAYDWFVLGEGERIETGPVVIYEIVTVVVCFSLWAFYRRSNRAIRDSSTMLAAECNSTLVDGAMSAGIGAVAVALLVLPVSGPLGFLHYTGDFFITVALVACTIREPFGVLREAFVELVGGVHDDDETNAHVEEVALRHLPKGTEYERTLIFKTGMNYTVDVYLAGVSDVIDVADLVECKRALERELRRRLHIVDVDFVFD</sequence>
<feature type="transmembrane region" description="Helical" evidence="7">
    <location>
        <begin position="169"/>
        <end position="190"/>
    </location>
</feature>
<dbReference type="InterPro" id="IPR027469">
    <property type="entry name" value="Cation_efflux_TMD_sf"/>
</dbReference>
<evidence type="ECO:0000256" key="2">
    <source>
        <dbReference type="ARBA" id="ARBA00022448"/>
    </source>
</evidence>
<protein>
    <submittedName>
        <fullName evidence="9">Cation transporter</fullName>
    </submittedName>
</protein>
<keyword evidence="3 7" id="KW-0812">Transmembrane</keyword>
<dbReference type="PANTHER" id="PTHR43840">
    <property type="entry name" value="MITOCHONDRIAL METAL TRANSPORTER 1-RELATED"/>
    <property type="match status" value="1"/>
</dbReference>
<keyword evidence="2" id="KW-0813">Transport</keyword>
<dbReference type="InterPro" id="IPR058533">
    <property type="entry name" value="Cation_efflux_TM"/>
</dbReference>
<reference evidence="9 10" key="1">
    <citation type="journal article" date="2021" name="Environ. Microbiol.">
        <title>Genetic insights into the dark matter of the mammalian gut microbiota through targeted genome reconstruction.</title>
        <authorList>
            <person name="Lugli G.A."/>
            <person name="Alessandri G."/>
            <person name="Milani C."/>
            <person name="Viappiani A."/>
            <person name="Fontana F."/>
            <person name="Tarracchini C."/>
            <person name="Mancabelli L."/>
            <person name="Argentini C."/>
            <person name="Ruiz L."/>
            <person name="Margolles A."/>
            <person name="van Sinderen D."/>
            <person name="Turroni F."/>
            <person name="Ventura M."/>
        </authorList>
    </citation>
    <scope>NUCLEOTIDE SEQUENCE [LARGE SCALE GENOMIC DNA]</scope>
    <source>
        <strain evidence="9 10">MA2</strain>
    </source>
</reference>
<comment type="subcellular location">
    <subcellularLocation>
        <location evidence="1">Membrane</location>
        <topology evidence="1">Multi-pass membrane protein</topology>
    </subcellularLocation>
</comment>
<feature type="region of interest" description="Disordered" evidence="6">
    <location>
        <begin position="32"/>
        <end position="54"/>
    </location>
</feature>
<dbReference type="PANTHER" id="PTHR43840:SF15">
    <property type="entry name" value="MITOCHONDRIAL METAL TRANSPORTER 1-RELATED"/>
    <property type="match status" value="1"/>
</dbReference>
<evidence type="ECO:0000256" key="3">
    <source>
        <dbReference type="ARBA" id="ARBA00022692"/>
    </source>
</evidence>
<evidence type="ECO:0000256" key="6">
    <source>
        <dbReference type="SAM" id="MobiDB-lite"/>
    </source>
</evidence>
<dbReference type="EMBL" id="JAFEJS010000015">
    <property type="protein sequence ID" value="MBT1173802.1"/>
    <property type="molecule type" value="Genomic_DNA"/>
</dbReference>
<feature type="transmembrane region" description="Helical" evidence="7">
    <location>
        <begin position="63"/>
        <end position="84"/>
    </location>
</feature>
<keyword evidence="4 7" id="KW-1133">Transmembrane helix</keyword>
<dbReference type="InterPro" id="IPR050291">
    <property type="entry name" value="CDF_Transporter"/>
</dbReference>
<name>A0ABS5US89_9BIFI</name>
<dbReference type="RefSeq" id="WP_214359035.1">
    <property type="nucleotide sequence ID" value="NZ_JAFEJS010000015.1"/>
</dbReference>
<organism evidence="9 10">
    <name type="scientific">Bifidobacterium santillanense</name>
    <dbReference type="NCBI Taxonomy" id="2809028"/>
    <lineage>
        <taxon>Bacteria</taxon>
        <taxon>Bacillati</taxon>
        <taxon>Actinomycetota</taxon>
        <taxon>Actinomycetes</taxon>
        <taxon>Bifidobacteriales</taxon>
        <taxon>Bifidobacteriaceae</taxon>
        <taxon>Bifidobacterium</taxon>
    </lineage>
</organism>
<evidence type="ECO:0000256" key="4">
    <source>
        <dbReference type="ARBA" id="ARBA00022989"/>
    </source>
</evidence>
<evidence type="ECO:0000313" key="10">
    <source>
        <dbReference type="Proteomes" id="UP000773064"/>
    </source>
</evidence>
<keyword evidence="10" id="KW-1185">Reference proteome</keyword>
<accession>A0ABS5US89</accession>
<evidence type="ECO:0000259" key="8">
    <source>
        <dbReference type="Pfam" id="PF01545"/>
    </source>
</evidence>
<keyword evidence="5 7" id="KW-0472">Membrane</keyword>
<evidence type="ECO:0000256" key="7">
    <source>
        <dbReference type="SAM" id="Phobius"/>
    </source>
</evidence>
<feature type="transmembrane region" description="Helical" evidence="7">
    <location>
        <begin position="211"/>
        <end position="233"/>
    </location>
</feature>